<feature type="coiled-coil region" evidence="1">
    <location>
        <begin position="108"/>
        <end position="196"/>
    </location>
</feature>
<protein>
    <submittedName>
        <fullName evidence="3">Uncharacterized protein</fullName>
    </submittedName>
</protein>
<evidence type="ECO:0000256" key="2">
    <source>
        <dbReference type="SAM" id="MobiDB-lite"/>
    </source>
</evidence>
<dbReference type="AlphaFoldDB" id="A0A813LN28"/>
<feature type="region of interest" description="Disordered" evidence="2">
    <location>
        <begin position="304"/>
        <end position="348"/>
    </location>
</feature>
<reference evidence="3" key="1">
    <citation type="submission" date="2021-02" db="EMBL/GenBank/DDBJ databases">
        <authorList>
            <person name="Dougan E. K."/>
            <person name="Rhodes N."/>
            <person name="Thang M."/>
            <person name="Chan C."/>
        </authorList>
    </citation>
    <scope>NUCLEOTIDE SEQUENCE</scope>
</reference>
<evidence type="ECO:0000313" key="4">
    <source>
        <dbReference type="Proteomes" id="UP000626109"/>
    </source>
</evidence>
<evidence type="ECO:0000313" key="3">
    <source>
        <dbReference type="EMBL" id="CAE8733634.1"/>
    </source>
</evidence>
<dbReference type="Proteomes" id="UP000626109">
    <property type="component" value="Unassembled WGS sequence"/>
</dbReference>
<dbReference type="EMBL" id="CAJNNW010036368">
    <property type="protein sequence ID" value="CAE8733634.1"/>
    <property type="molecule type" value="Genomic_DNA"/>
</dbReference>
<gene>
    <name evidence="3" type="ORF">PGLA2088_LOCUS46924</name>
</gene>
<feature type="region of interest" description="Disordered" evidence="2">
    <location>
        <begin position="241"/>
        <end position="287"/>
    </location>
</feature>
<evidence type="ECO:0000256" key="1">
    <source>
        <dbReference type="SAM" id="Coils"/>
    </source>
</evidence>
<feature type="compositionally biased region" description="Low complexity" evidence="2">
    <location>
        <begin position="263"/>
        <end position="287"/>
    </location>
</feature>
<keyword evidence="1" id="KW-0175">Coiled coil</keyword>
<comment type="caution">
    <text evidence="3">The sequence shown here is derived from an EMBL/GenBank/DDBJ whole genome shotgun (WGS) entry which is preliminary data.</text>
</comment>
<accession>A0A813LN28</accession>
<feature type="compositionally biased region" description="Polar residues" evidence="2">
    <location>
        <begin position="338"/>
        <end position="348"/>
    </location>
</feature>
<organism evidence="3 4">
    <name type="scientific">Polarella glacialis</name>
    <name type="common">Dinoflagellate</name>
    <dbReference type="NCBI Taxonomy" id="89957"/>
    <lineage>
        <taxon>Eukaryota</taxon>
        <taxon>Sar</taxon>
        <taxon>Alveolata</taxon>
        <taxon>Dinophyceae</taxon>
        <taxon>Suessiales</taxon>
        <taxon>Suessiaceae</taxon>
        <taxon>Polarella</taxon>
    </lineage>
</organism>
<proteinExistence type="predicted"/>
<sequence>MLSFHRPVATPLGGHWALADARQAIDSERAALEKDQRDFETEQKVFEALRGSVSALRVAQGQRERELLREKQVAVCSGQLQQLEQSHEFLDQCLEALSGPEPLPQSLKAAVEEEVRSLRQEVADKLQLRLARFEAEKADLQSQLSAADEVAQGLRLQLATSAAEKACWERELETAKAQAARKVADLQEELDEAVARGPRADGKMALLVAGTEGTGIERLQTDFGISKLEPVRGVARLRIPQRTPDCLRRPSSAEAQRKRNRLRSGQPSQQQSSDDSTSSTELWSSRSPRIVPFSRSRVDRFAGHGSLYGSAAASAKTPSTLRRTRSEMLHRVARQGGLDTSDSAADLS</sequence>
<name>A0A813LN28_POLGL</name>